<name>A0A418WN42_9SPHN</name>
<reference evidence="2 3" key="1">
    <citation type="submission" date="2018-09" db="EMBL/GenBank/DDBJ databases">
        <authorList>
            <person name="Zhu H."/>
        </authorList>
    </citation>
    <scope>NUCLEOTIDE SEQUENCE [LARGE SCALE GENOMIC DNA]</scope>
    <source>
        <strain evidence="2 3">K2R01-6</strain>
    </source>
</reference>
<protein>
    <recommendedName>
        <fullName evidence="4">Preprotein translocase subunit YajC</fullName>
    </recommendedName>
</protein>
<comment type="caution">
    <text evidence="2">The sequence shown here is derived from an EMBL/GenBank/DDBJ whole genome shotgun (WGS) entry which is preliminary data.</text>
</comment>
<keyword evidence="1" id="KW-0732">Signal</keyword>
<proteinExistence type="predicted"/>
<gene>
    <name evidence="2" type="ORF">D3876_15130</name>
</gene>
<feature type="chain" id="PRO_5019306982" description="Preprotein translocase subunit YajC" evidence="1">
    <location>
        <begin position="25"/>
        <end position="534"/>
    </location>
</feature>
<dbReference type="EMBL" id="QYUM01000003">
    <property type="protein sequence ID" value="RJF91424.1"/>
    <property type="molecule type" value="Genomic_DNA"/>
</dbReference>
<dbReference type="Proteomes" id="UP000286100">
    <property type="component" value="Unassembled WGS sequence"/>
</dbReference>
<dbReference type="SUPFAM" id="SSF56935">
    <property type="entry name" value="Porins"/>
    <property type="match status" value="1"/>
</dbReference>
<sequence length="534" mass="57452">MSVRTFSAWLAALAALVAAAPAHAEKEITPYIEIQQVLDANLDDGGDVLTYTTLAAGIDAVVTKRRTQVQISYRYEHRFAWDDNSSDEDVHSGLARAAIQVVPDVLTLEGGALATRSRVDIRGAAPNPALSGGDNITQVYSFYAGPTLNTMVGDLGVNANYRFGYTKVEADSDFALPPGQVPLDVYDDATNHLASVSVSQRPGALPFGWSLGAGWEREDASQLDQRFDGRFIRGDITVPVSPTLALVGGVGYEDIEVSQRDALRDANGAPIRDNDGRFVTDPNSERKLAYDIDGLIYDAGVVWKPGRRTQLEARVGRRYGGTTVIGSLSHQLSRHAGVQVVVYDGVESFGRLLSDNIARLPTSFNVPGNPLAGGFNGCIFGESEGTGGCLNDVFQSISTANFRSRGINAIYAATQGRTSYGLGLGYAQRKYYAPRFATGFSVNGLKDESWFAQGYWAYELSERSGVNASAYLSQYDSGLPFAPDVTSAGATLAYFHNFSRRLTGTAALGLYSFDQQGFASDLTASALAAMRYQF</sequence>
<dbReference type="OrthoDB" id="7416805at2"/>
<organism evidence="2 3">
    <name type="scientific">Sphingomonas cavernae</name>
    <dbReference type="NCBI Taxonomy" id="2320861"/>
    <lineage>
        <taxon>Bacteria</taxon>
        <taxon>Pseudomonadati</taxon>
        <taxon>Pseudomonadota</taxon>
        <taxon>Alphaproteobacteria</taxon>
        <taxon>Sphingomonadales</taxon>
        <taxon>Sphingomonadaceae</taxon>
        <taxon>Sphingomonas</taxon>
    </lineage>
</organism>
<accession>A0A418WN42</accession>
<evidence type="ECO:0008006" key="4">
    <source>
        <dbReference type="Google" id="ProtNLM"/>
    </source>
</evidence>
<keyword evidence="3" id="KW-1185">Reference proteome</keyword>
<evidence type="ECO:0000313" key="3">
    <source>
        <dbReference type="Proteomes" id="UP000286100"/>
    </source>
</evidence>
<dbReference type="AlphaFoldDB" id="A0A418WN42"/>
<evidence type="ECO:0000256" key="1">
    <source>
        <dbReference type="SAM" id="SignalP"/>
    </source>
</evidence>
<feature type="signal peptide" evidence="1">
    <location>
        <begin position="1"/>
        <end position="24"/>
    </location>
</feature>
<evidence type="ECO:0000313" key="2">
    <source>
        <dbReference type="EMBL" id="RJF91424.1"/>
    </source>
</evidence>